<evidence type="ECO:0000313" key="4">
    <source>
        <dbReference type="Proteomes" id="UP000297741"/>
    </source>
</evidence>
<evidence type="ECO:0000256" key="1">
    <source>
        <dbReference type="SAM" id="SignalP"/>
    </source>
</evidence>
<keyword evidence="1" id="KW-0732">Signal</keyword>
<dbReference type="InterPro" id="IPR014567">
    <property type="entry name" value="UCP031900"/>
</dbReference>
<dbReference type="InterPro" id="IPR027372">
    <property type="entry name" value="Phytase-like_dom"/>
</dbReference>
<feature type="chain" id="PRO_5046839287" evidence="1">
    <location>
        <begin position="25"/>
        <end position="313"/>
    </location>
</feature>
<protein>
    <submittedName>
        <fullName evidence="3">Esterase-like activity of phytase family protein</fullName>
    </submittedName>
</protein>
<keyword evidence="4" id="KW-1185">Reference proteome</keyword>
<feature type="signal peptide" evidence="1">
    <location>
        <begin position="1"/>
        <end position="24"/>
    </location>
</feature>
<proteinExistence type="predicted"/>
<dbReference type="Pfam" id="PF13449">
    <property type="entry name" value="Phytase-like"/>
    <property type="match status" value="1"/>
</dbReference>
<feature type="domain" description="Phytase-like" evidence="2">
    <location>
        <begin position="44"/>
        <end position="298"/>
    </location>
</feature>
<accession>A0ABY2KU34</accession>
<dbReference type="SUPFAM" id="SSF101898">
    <property type="entry name" value="NHL repeat"/>
    <property type="match status" value="1"/>
</dbReference>
<evidence type="ECO:0000259" key="2">
    <source>
        <dbReference type="Pfam" id="PF13449"/>
    </source>
</evidence>
<dbReference type="PIRSF" id="PIRSF031900">
    <property type="entry name" value="UCP031900"/>
    <property type="match status" value="1"/>
</dbReference>
<dbReference type="RefSeq" id="WP_135429026.1">
    <property type="nucleotide sequence ID" value="NZ_RPEM01000002.1"/>
</dbReference>
<dbReference type="EMBL" id="RPEM01000002">
    <property type="protein sequence ID" value="TGD44647.1"/>
    <property type="molecule type" value="Genomic_DNA"/>
</dbReference>
<name>A0ABY2KU34_9RHOB</name>
<sequence length="313" mass="33915">MSGRSRLALIAAAAFLALVLQGSANPTAPPGFLGAFRWTVADPHFGGFSAIELSVDGTWFTALNDKGAFVQGRLYRTAEGMIDAVEAGPVTKLKSVRGGPLSAEDSDSEGMAVAADGTTYVSFEGVARVVRYRTLDSAAEPLPRPRAFRDFAHNAALEALAIDTEGVLYTFPEDVGGAKRIRLLTGQRGDTTGPDFPVWRYAEGVWSQPFDLPRDGVFLPVAADFGPDGRLYVLERSFHGLAGFASRVRSFQVGPEALSDQRMHLQSATGFHDNLEGLSVWRDASDAIRLTMISDDNFLPLQRTEIVEYRLVD</sequence>
<organism evidence="3 4">
    <name type="scientific">Pseudotabrizicola sediminis</name>
    <dbReference type="NCBI Taxonomy" id="2486418"/>
    <lineage>
        <taxon>Bacteria</taxon>
        <taxon>Pseudomonadati</taxon>
        <taxon>Pseudomonadota</taxon>
        <taxon>Alphaproteobacteria</taxon>
        <taxon>Rhodobacterales</taxon>
        <taxon>Paracoccaceae</taxon>
        <taxon>Pseudotabrizicola</taxon>
    </lineage>
</organism>
<comment type="caution">
    <text evidence="3">The sequence shown here is derived from an EMBL/GenBank/DDBJ whole genome shotgun (WGS) entry which is preliminary data.</text>
</comment>
<dbReference type="Proteomes" id="UP000297741">
    <property type="component" value="Unassembled WGS sequence"/>
</dbReference>
<evidence type="ECO:0000313" key="3">
    <source>
        <dbReference type="EMBL" id="TGD44647.1"/>
    </source>
</evidence>
<reference evidence="3 4" key="1">
    <citation type="submission" date="2018-11" db="EMBL/GenBank/DDBJ databases">
        <title>Tabrizicola sp. isolated from sediment of alpine lake.</title>
        <authorList>
            <person name="Liu Z."/>
        </authorList>
    </citation>
    <scope>NUCLEOTIDE SEQUENCE [LARGE SCALE GENOMIC DNA]</scope>
    <source>
        <strain evidence="3 4">DRYC-M-16</strain>
    </source>
</reference>
<gene>
    <name evidence="3" type="ORF">EEB11_03465</name>
</gene>